<proteinExistence type="predicted"/>
<dbReference type="GO" id="GO:0052621">
    <property type="term" value="F:diguanylate cyclase activity"/>
    <property type="evidence" value="ECO:0007669"/>
    <property type="project" value="UniProtKB-EC"/>
</dbReference>
<feature type="transmembrane region" description="Helical" evidence="3">
    <location>
        <begin position="132"/>
        <end position="154"/>
    </location>
</feature>
<dbReference type="SMART" id="SM00267">
    <property type="entry name" value="GGDEF"/>
    <property type="match status" value="1"/>
</dbReference>
<feature type="transmembrane region" description="Helical" evidence="3">
    <location>
        <begin position="93"/>
        <end position="112"/>
    </location>
</feature>
<feature type="transmembrane region" description="Helical" evidence="3">
    <location>
        <begin position="166"/>
        <end position="191"/>
    </location>
</feature>
<dbReference type="InterPro" id="IPR050469">
    <property type="entry name" value="Diguanylate_Cyclase"/>
</dbReference>
<dbReference type="InterPro" id="IPR000160">
    <property type="entry name" value="GGDEF_dom"/>
</dbReference>
<keyword evidence="3" id="KW-0812">Transmembrane</keyword>
<gene>
    <name evidence="5" type="ORF">B5P45_17390</name>
</gene>
<feature type="domain" description="GGDEF" evidence="4">
    <location>
        <begin position="286"/>
        <end position="414"/>
    </location>
</feature>
<sequence>MITSNILLLLSESLLYFGVMTALLHGRNRYGLGIFVCALGVMHFLETYLAAVFYIQLPFGIISPGSTVLFSGKLMMILLLYIKEDALVVRQPIYGLLIGNFLLVGLIMIARNHETLHAMPGRQPDMQFVDEMGSLMIWGTALLFLDSIAVILLYERLGRFFAKARIVRIFVASALTLTFDQLGFFAALHAISGTPMSALLGGWVAKIAAAVVYSCMIEAYLRWFDLDKGHGAAMNVRGVFESLTYRERYERLLEESGRDSLTGALDRRSLDADGPQLFARAKKEGTTFSLIAIDLDDFKSINDTYGHQTGDWVLQSAAHKMMAHMRIGDPFYRYGGEEFIGLCQGLSAEGASAMAERLRVAVEAAPHQNVQSVTVSIGVANYPGDGDSFDQLFGRADERLYRAKRSGKNRVVVG</sequence>
<dbReference type="FunFam" id="3.30.70.270:FF:000001">
    <property type="entry name" value="Diguanylate cyclase domain protein"/>
    <property type="match status" value="1"/>
</dbReference>
<feature type="transmembrane region" description="Helical" evidence="3">
    <location>
        <begin position="203"/>
        <end position="221"/>
    </location>
</feature>
<feature type="transmembrane region" description="Helical" evidence="3">
    <location>
        <begin position="6"/>
        <end position="25"/>
    </location>
</feature>
<evidence type="ECO:0000259" key="4">
    <source>
        <dbReference type="PROSITE" id="PS50887"/>
    </source>
</evidence>
<dbReference type="PANTHER" id="PTHR45138">
    <property type="entry name" value="REGULATORY COMPONENTS OF SENSORY TRANSDUCTION SYSTEM"/>
    <property type="match status" value="1"/>
</dbReference>
<keyword evidence="6" id="KW-1185">Reference proteome</keyword>
<dbReference type="KEGG" id="pht:BLM14_07005"/>
<dbReference type="SUPFAM" id="SSF55073">
    <property type="entry name" value="Nucleotide cyclase"/>
    <property type="match status" value="1"/>
</dbReference>
<dbReference type="GO" id="GO:0043709">
    <property type="term" value="P:cell adhesion involved in single-species biofilm formation"/>
    <property type="evidence" value="ECO:0007669"/>
    <property type="project" value="TreeGrafter"/>
</dbReference>
<evidence type="ECO:0000313" key="6">
    <source>
        <dbReference type="Proteomes" id="UP000232163"/>
    </source>
</evidence>
<dbReference type="PROSITE" id="PS50887">
    <property type="entry name" value="GGDEF"/>
    <property type="match status" value="1"/>
</dbReference>
<dbReference type="GO" id="GO:0005886">
    <property type="term" value="C:plasma membrane"/>
    <property type="evidence" value="ECO:0007669"/>
    <property type="project" value="TreeGrafter"/>
</dbReference>
<dbReference type="PANTHER" id="PTHR45138:SF9">
    <property type="entry name" value="DIGUANYLATE CYCLASE DGCM-RELATED"/>
    <property type="match status" value="1"/>
</dbReference>
<dbReference type="GO" id="GO:1902201">
    <property type="term" value="P:negative regulation of bacterial-type flagellum-dependent cell motility"/>
    <property type="evidence" value="ECO:0007669"/>
    <property type="project" value="TreeGrafter"/>
</dbReference>
<dbReference type="Pfam" id="PF20973">
    <property type="entry name" value="VUPS"/>
    <property type="match status" value="1"/>
</dbReference>
<organism evidence="5 6">
    <name type="scientific">Phyllobacterium zundukense</name>
    <dbReference type="NCBI Taxonomy" id="1867719"/>
    <lineage>
        <taxon>Bacteria</taxon>
        <taxon>Pseudomonadati</taxon>
        <taxon>Pseudomonadota</taxon>
        <taxon>Alphaproteobacteria</taxon>
        <taxon>Hyphomicrobiales</taxon>
        <taxon>Phyllobacteriaceae</taxon>
        <taxon>Phyllobacterium</taxon>
    </lineage>
</organism>
<comment type="catalytic activity">
    <reaction evidence="2">
        <text>2 GTP = 3',3'-c-di-GMP + 2 diphosphate</text>
        <dbReference type="Rhea" id="RHEA:24898"/>
        <dbReference type="ChEBI" id="CHEBI:33019"/>
        <dbReference type="ChEBI" id="CHEBI:37565"/>
        <dbReference type="ChEBI" id="CHEBI:58805"/>
        <dbReference type="EC" id="2.7.7.65"/>
    </reaction>
</comment>
<dbReference type="OrthoDB" id="9812260at2"/>
<evidence type="ECO:0000256" key="2">
    <source>
        <dbReference type="ARBA" id="ARBA00034247"/>
    </source>
</evidence>
<dbReference type="InterPro" id="IPR043128">
    <property type="entry name" value="Rev_trsase/Diguanyl_cyclase"/>
</dbReference>
<reference evidence="6" key="1">
    <citation type="journal article" date="2017" name="Int J Environ Stud">
        <title>Does the Miocene-Pliocene relict legume Oxytropis triphylla form nitrogen-fixing nodules with a combination of bacterial strains?</title>
        <authorList>
            <person name="Safronova V."/>
            <person name="Belimov A."/>
            <person name="Sazanova A."/>
            <person name="Kuznetsova I."/>
            <person name="Popova J."/>
            <person name="Andronov E."/>
            <person name="Verkhozina A."/>
            <person name="Tikhonovich I."/>
        </authorList>
    </citation>
    <scope>NUCLEOTIDE SEQUENCE [LARGE SCALE GENOMIC DNA]</scope>
    <source>
        <strain evidence="6">Tri-38</strain>
    </source>
</reference>
<keyword evidence="3" id="KW-1133">Transmembrane helix</keyword>
<dbReference type="Proteomes" id="UP000232163">
    <property type="component" value="Unassembled WGS sequence"/>
</dbReference>
<dbReference type="CDD" id="cd01949">
    <property type="entry name" value="GGDEF"/>
    <property type="match status" value="1"/>
</dbReference>
<dbReference type="AlphaFoldDB" id="A0A2N9VW07"/>
<dbReference type="Gene3D" id="3.30.70.270">
    <property type="match status" value="1"/>
</dbReference>
<feature type="transmembrane region" description="Helical" evidence="3">
    <location>
        <begin position="61"/>
        <end position="81"/>
    </location>
</feature>
<accession>A0A2N9VW07</accession>
<feature type="transmembrane region" description="Helical" evidence="3">
    <location>
        <begin position="32"/>
        <end position="55"/>
    </location>
</feature>
<comment type="caution">
    <text evidence="5">The sequence shown here is derived from an EMBL/GenBank/DDBJ whole genome shotgun (WGS) entry which is preliminary data.</text>
</comment>
<dbReference type="EC" id="2.7.7.65" evidence="1"/>
<protein>
    <recommendedName>
        <fullName evidence="1">diguanylate cyclase</fullName>
        <ecNumber evidence="1">2.7.7.65</ecNumber>
    </recommendedName>
</protein>
<keyword evidence="3" id="KW-0472">Membrane</keyword>
<dbReference type="NCBIfam" id="TIGR00254">
    <property type="entry name" value="GGDEF"/>
    <property type="match status" value="1"/>
</dbReference>
<evidence type="ECO:0000256" key="3">
    <source>
        <dbReference type="SAM" id="Phobius"/>
    </source>
</evidence>
<dbReference type="InterPro" id="IPR029787">
    <property type="entry name" value="Nucleotide_cyclase"/>
</dbReference>
<dbReference type="Pfam" id="PF00990">
    <property type="entry name" value="GGDEF"/>
    <property type="match status" value="1"/>
</dbReference>
<evidence type="ECO:0000256" key="1">
    <source>
        <dbReference type="ARBA" id="ARBA00012528"/>
    </source>
</evidence>
<name>A0A2N9VW07_9HYPH</name>
<dbReference type="InterPro" id="IPR048533">
    <property type="entry name" value="VUPS"/>
</dbReference>
<evidence type="ECO:0000313" key="5">
    <source>
        <dbReference type="EMBL" id="PIO43675.1"/>
    </source>
</evidence>
<dbReference type="EMBL" id="MZMT01000037">
    <property type="protein sequence ID" value="PIO43675.1"/>
    <property type="molecule type" value="Genomic_DNA"/>
</dbReference>
<dbReference type="RefSeq" id="WP_099998734.1">
    <property type="nucleotide sequence ID" value="NZ_CP017940.1"/>
</dbReference>